<feature type="region of interest" description="Disordered" evidence="1">
    <location>
        <begin position="151"/>
        <end position="182"/>
    </location>
</feature>
<organism evidence="2 3">
    <name type="scientific">Panicum miliaceum</name>
    <name type="common">Proso millet</name>
    <name type="synonym">Broomcorn millet</name>
    <dbReference type="NCBI Taxonomy" id="4540"/>
    <lineage>
        <taxon>Eukaryota</taxon>
        <taxon>Viridiplantae</taxon>
        <taxon>Streptophyta</taxon>
        <taxon>Embryophyta</taxon>
        <taxon>Tracheophyta</taxon>
        <taxon>Spermatophyta</taxon>
        <taxon>Magnoliopsida</taxon>
        <taxon>Liliopsida</taxon>
        <taxon>Poales</taxon>
        <taxon>Poaceae</taxon>
        <taxon>PACMAD clade</taxon>
        <taxon>Panicoideae</taxon>
        <taxon>Panicodae</taxon>
        <taxon>Paniceae</taxon>
        <taxon>Panicinae</taxon>
        <taxon>Panicum</taxon>
        <taxon>Panicum sect. Panicum</taxon>
    </lineage>
</organism>
<reference evidence="3" key="1">
    <citation type="journal article" date="2019" name="Nat. Commun.">
        <title>The genome of broomcorn millet.</title>
        <authorList>
            <person name="Zou C."/>
            <person name="Miki D."/>
            <person name="Li D."/>
            <person name="Tang Q."/>
            <person name="Xiao L."/>
            <person name="Rajput S."/>
            <person name="Deng P."/>
            <person name="Jia W."/>
            <person name="Huang R."/>
            <person name="Zhang M."/>
            <person name="Sun Y."/>
            <person name="Hu J."/>
            <person name="Fu X."/>
            <person name="Schnable P.S."/>
            <person name="Li F."/>
            <person name="Zhang H."/>
            <person name="Feng B."/>
            <person name="Zhu X."/>
            <person name="Liu R."/>
            <person name="Schnable J.C."/>
            <person name="Zhu J.-K."/>
            <person name="Zhang H."/>
        </authorList>
    </citation>
    <scope>NUCLEOTIDE SEQUENCE [LARGE SCALE GENOMIC DNA]</scope>
</reference>
<comment type="caution">
    <text evidence="2">The sequence shown here is derived from an EMBL/GenBank/DDBJ whole genome shotgun (WGS) entry which is preliminary data.</text>
</comment>
<feature type="region of interest" description="Disordered" evidence="1">
    <location>
        <begin position="58"/>
        <end position="90"/>
    </location>
</feature>
<dbReference type="AlphaFoldDB" id="A0A3L6T6C2"/>
<keyword evidence="3" id="KW-1185">Reference proteome</keyword>
<feature type="compositionally biased region" description="Basic and acidic residues" evidence="1">
    <location>
        <begin position="171"/>
        <end position="182"/>
    </location>
</feature>
<accession>A0A3L6T6C2</accession>
<proteinExistence type="predicted"/>
<evidence type="ECO:0000256" key="1">
    <source>
        <dbReference type="SAM" id="MobiDB-lite"/>
    </source>
</evidence>
<evidence type="ECO:0000313" key="2">
    <source>
        <dbReference type="EMBL" id="RLN31168.1"/>
    </source>
</evidence>
<evidence type="ECO:0000313" key="3">
    <source>
        <dbReference type="Proteomes" id="UP000275267"/>
    </source>
</evidence>
<dbReference type="EMBL" id="PQIB02000003">
    <property type="protein sequence ID" value="RLN31168.1"/>
    <property type="molecule type" value="Genomic_DNA"/>
</dbReference>
<gene>
    <name evidence="2" type="ORF">C2845_PM05G36950</name>
</gene>
<dbReference type="Proteomes" id="UP000275267">
    <property type="component" value="Unassembled WGS sequence"/>
</dbReference>
<name>A0A3L6T6C2_PANMI</name>
<sequence>MLSPSSVSTSSEALKAMVDGGKTVGWTEGAVVAVEAAPLGSEVAGGAPVHLAGDATEVGLGDDATSRSAGPRDEEALGPGDAATPPRMLGAPLPRARAQVLGAAGTAAAGRPSINPPVRDGTLDLGASIWLVGAWRAARLGRATGGVMRKGEGDQIGNQISQGKCVTGESGTEHDHAGTGVG</sequence>
<protein>
    <submittedName>
        <fullName evidence="2">Uncharacterized protein</fullName>
    </submittedName>
</protein>